<dbReference type="AlphaFoldDB" id="A0A1J5P1E8"/>
<organism evidence="2">
    <name type="scientific">mine drainage metagenome</name>
    <dbReference type="NCBI Taxonomy" id="410659"/>
    <lineage>
        <taxon>unclassified sequences</taxon>
        <taxon>metagenomes</taxon>
        <taxon>ecological metagenomes</taxon>
    </lineage>
</organism>
<gene>
    <name evidence="2" type="ORF">GALL_540420</name>
</gene>
<accession>A0A1J5P1E8</accession>
<dbReference type="EMBL" id="MLJW01008144">
    <property type="protein sequence ID" value="OIQ64408.1"/>
    <property type="molecule type" value="Genomic_DNA"/>
</dbReference>
<reference evidence="2" key="1">
    <citation type="submission" date="2016-10" db="EMBL/GenBank/DDBJ databases">
        <title>Sequence of Gallionella enrichment culture.</title>
        <authorList>
            <person name="Poehlein A."/>
            <person name="Muehling M."/>
            <person name="Daniel R."/>
        </authorList>
    </citation>
    <scope>NUCLEOTIDE SEQUENCE</scope>
</reference>
<evidence type="ECO:0000313" key="2">
    <source>
        <dbReference type="EMBL" id="OIQ64408.1"/>
    </source>
</evidence>
<proteinExistence type="predicted"/>
<sequence>MDHAEAVVERFGQQPRPGGGAHQREGSQVHVQGLGAGALADENVQLAVLHGGVEHLLNGRRKAVDLVNEEELPCLQVGEDGRQVTLLLQRRRLDHLAGGAHLVGQHVGQGGLAEAGRAEEQHVIEHLAPLLGGAQGDLDADLHLVLADIFLKPLGPEGIFHGIIGR</sequence>
<evidence type="ECO:0000256" key="1">
    <source>
        <dbReference type="SAM" id="MobiDB-lite"/>
    </source>
</evidence>
<comment type="caution">
    <text evidence="2">The sequence shown here is derived from an EMBL/GenBank/DDBJ whole genome shotgun (WGS) entry which is preliminary data.</text>
</comment>
<name>A0A1J5P1E8_9ZZZZ</name>
<protein>
    <submittedName>
        <fullName evidence="2">Uncharacterized protein</fullName>
    </submittedName>
</protein>
<feature type="region of interest" description="Disordered" evidence="1">
    <location>
        <begin position="1"/>
        <end position="27"/>
    </location>
</feature>